<organism evidence="1 2">
    <name type="scientific">Dyadobacter helix</name>
    <dbReference type="NCBI Taxonomy" id="2822344"/>
    <lineage>
        <taxon>Bacteria</taxon>
        <taxon>Pseudomonadati</taxon>
        <taxon>Bacteroidota</taxon>
        <taxon>Cytophagia</taxon>
        <taxon>Cytophagales</taxon>
        <taxon>Spirosomataceae</taxon>
        <taxon>Dyadobacter</taxon>
    </lineage>
</organism>
<accession>A0A916JEQ3</accession>
<comment type="caution">
    <text evidence="1">The sequence shown here is derived from an EMBL/GenBank/DDBJ whole genome shotgun (WGS) entry which is preliminary data.</text>
</comment>
<gene>
    <name evidence="1" type="ORF">DYBT9275_04106</name>
</gene>
<sequence>MISKKNRKYLFLAFLILIGYIVYDTASLPSINDLKSGFTEVAAYRNKNNTGPIIRIYAVSVKEHFPDEIQKYGDLMPHTKYGETTVYFFQAQGEIPKNLTPGNVNFDTKYNANCIARYRKDAMGQVSVVKKPFLNKG</sequence>
<dbReference type="RefSeq" id="WP_215240515.1">
    <property type="nucleotide sequence ID" value="NZ_CAJRAF010000002.1"/>
</dbReference>
<dbReference type="AlphaFoldDB" id="A0A916JEQ3"/>
<protein>
    <submittedName>
        <fullName evidence="1">Uncharacterized protein</fullName>
    </submittedName>
</protein>
<name>A0A916JEQ3_9BACT</name>
<dbReference type="EMBL" id="CAJRAF010000002">
    <property type="protein sequence ID" value="CAG5007698.1"/>
    <property type="molecule type" value="Genomic_DNA"/>
</dbReference>
<proteinExistence type="predicted"/>
<evidence type="ECO:0000313" key="1">
    <source>
        <dbReference type="EMBL" id="CAG5007698.1"/>
    </source>
</evidence>
<keyword evidence="2" id="KW-1185">Reference proteome</keyword>
<reference evidence="1" key="1">
    <citation type="submission" date="2021-04" db="EMBL/GenBank/DDBJ databases">
        <authorList>
            <person name="Rodrigo-Torres L."/>
            <person name="Arahal R. D."/>
            <person name="Lucena T."/>
        </authorList>
    </citation>
    <scope>NUCLEOTIDE SEQUENCE</scope>
    <source>
        <strain evidence="1">CECT 9275</strain>
    </source>
</reference>
<dbReference type="Proteomes" id="UP000680038">
    <property type="component" value="Unassembled WGS sequence"/>
</dbReference>
<evidence type="ECO:0000313" key="2">
    <source>
        <dbReference type="Proteomes" id="UP000680038"/>
    </source>
</evidence>